<protein>
    <submittedName>
        <fullName evidence="2">Uncharacterized protein</fullName>
    </submittedName>
</protein>
<feature type="non-terminal residue" evidence="2">
    <location>
        <position position="1"/>
    </location>
</feature>
<feature type="region of interest" description="Disordered" evidence="1">
    <location>
        <begin position="35"/>
        <end position="68"/>
    </location>
</feature>
<dbReference type="Proteomes" id="UP001519460">
    <property type="component" value="Unassembled WGS sequence"/>
</dbReference>
<comment type="caution">
    <text evidence="2">The sequence shown here is derived from an EMBL/GenBank/DDBJ whole genome shotgun (WGS) entry which is preliminary data.</text>
</comment>
<evidence type="ECO:0000256" key="1">
    <source>
        <dbReference type="SAM" id="MobiDB-lite"/>
    </source>
</evidence>
<organism evidence="2 3">
    <name type="scientific">Batillaria attramentaria</name>
    <dbReference type="NCBI Taxonomy" id="370345"/>
    <lineage>
        <taxon>Eukaryota</taxon>
        <taxon>Metazoa</taxon>
        <taxon>Spiralia</taxon>
        <taxon>Lophotrochozoa</taxon>
        <taxon>Mollusca</taxon>
        <taxon>Gastropoda</taxon>
        <taxon>Caenogastropoda</taxon>
        <taxon>Sorbeoconcha</taxon>
        <taxon>Cerithioidea</taxon>
        <taxon>Batillariidae</taxon>
        <taxon>Batillaria</taxon>
    </lineage>
</organism>
<sequence length="68" mass="7445">TTYGKYSLTVLSQNIILTLSARGEDGGMPRSTILFWHTPGTRPRPISRRDNGQKTYVSSDGNAFASAK</sequence>
<accession>A0ABD0K1V6</accession>
<dbReference type="AlphaFoldDB" id="A0ABD0K1V6"/>
<gene>
    <name evidence="2" type="ORF">BaRGS_00027849</name>
</gene>
<proteinExistence type="predicted"/>
<evidence type="ECO:0000313" key="3">
    <source>
        <dbReference type="Proteomes" id="UP001519460"/>
    </source>
</evidence>
<name>A0ABD0K1V6_9CAEN</name>
<keyword evidence="3" id="KW-1185">Reference proteome</keyword>
<dbReference type="EMBL" id="JACVVK020000271">
    <property type="protein sequence ID" value="KAK7480938.1"/>
    <property type="molecule type" value="Genomic_DNA"/>
</dbReference>
<reference evidence="2 3" key="1">
    <citation type="journal article" date="2023" name="Sci. Data">
        <title>Genome assembly of the Korean intertidal mud-creeper Batillaria attramentaria.</title>
        <authorList>
            <person name="Patra A.K."/>
            <person name="Ho P.T."/>
            <person name="Jun S."/>
            <person name="Lee S.J."/>
            <person name="Kim Y."/>
            <person name="Won Y.J."/>
        </authorList>
    </citation>
    <scope>NUCLEOTIDE SEQUENCE [LARGE SCALE GENOMIC DNA]</scope>
    <source>
        <strain evidence="2">Wonlab-2016</strain>
    </source>
</reference>
<evidence type="ECO:0000313" key="2">
    <source>
        <dbReference type="EMBL" id="KAK7480938.1"/>
    </source>
</evidence>